<keyword evidence="1" id="KW-0812">Transmembrane</keyword>
<accession>A0A848DD01</accession>
<dbReference type="PANTHER" id="PTHR30163:SF8">
    <property type="entry name" value="LYTIC MUREIN TRANSGLYCOSYLASE"/>
    <property type="match status" value="1"/>
</dbReference>
<dbReference type="Proteomes" id="UP000586918">
    <property type="component" value="Unassembled WGS sequence"/>
</dbReference>
<gene>
    <name evidence="3" type="ORF">HF519_02540</name>
</gene>
<dbReference type="InterPro" id="IPR043426">
    <property type="entry name" value="MltB-like"/>
</dbReference>
<proteinExistence type="predicted"/>
<reference evidence="3 4" key="1">
    <citation type="submission" date="2020-04" db="EMBL/GenBank/DDBJ databases">
        <authorList>
            <person name="Klaysubun C."/>
            <person name="Duangmal K."/>
            <person name="Lipun K."/>
        </authorList>
    </citation>
    <scope>NUCLEOTIDE SEQUENCE [LARGE SCALE GENOMIC DNA]</scope>
    <source>
        <strain evidence="3 4">DSM 45300</strain>
    </source>
</reference>
<dbReference type="Gene3D" id="1.10.530.10">
    <property type="match status" value="1"/>
</dbReference>
<feature type="domain" description="Transglycosylase SLT" evidence="2">
    <location>
        <begin position="186"/>
        <end position="230"/>
    </location>
</feature>
<evidence type="ECO:0000259" key="2">
    <source>
        <dbReference type="Pfam" id="PF13406"/>
    </source>
</evidence>
<dbReference type="SUPFAM" id="SSF53955">
    <property type="entry name" value="Lysozyme-like"/>
    <property type="match status" value="1"/>
</dbReference>
<keyword evidence="1" id="KW-1133">Transmembrane helix</keyword>
<keyword evidence="1" id="KW-0472">Membrane</keyword>
<name>A0A848DD01_9PSEU</name>
<protein>
    <submittedName>
        <fullName evidence="3">Lytic murein transglycosylase</fullName>
    </submittedName>
</protein>
<dbReference type="PANTHER" id="PTHR30163">
    <property type="entry name" value="MEMBRANE-BOUND LYTIC MUREIN TRANSGLYCOSYLASE B"/>
    <property type="match status" value="1"/>
</dbReference>
<dbReference type="EMBL" id="JAAXKZ010000005">
    <property type="protein sequence ID" value="NMH90481.1"/>
    <property type="molecule type" value="Genomic_DNA"/>
</dbReference>
<sequence>MARPASRDSRPEITLSRHPYGGVVRPLTIISGLFAAVVLLGIAVVVVGNLSGIGESRRGDGLTPARVDRDTPVAQGAPLAETVDLVTWSTEVAERTTVPARALQAYAAAELAQRAATPDCRLSWTTLAGIGRVESDHGRLGRADLDVNGVVRPSIIGVPLDGSAGVSEILDTDGGRLDGDTTYDRAVGPMQFLPGTWARFGADGSGDGMRDPQQIDDAARAAAAYLCADGRDTASGEGWWDGVLTYNRSVNYARLVWAAADRYAGATTP</sequence>
<evidence type="ECO:0000313" key="4">
    <source>
        <dbReference type="Proteomes" id="UP000586918"/>
    </source>
</evidence>
<dbReference type="GO" id="GO:0008933">
    <property type="term" value="F:peptidoglycan lytic transglycosylase activity"/>
    <property type="evidence" value="ECO:0007669"/>
    <property type="project" value="TreeGrafter"/>
</dbReference>
<feature type="transmembrane region" description="Helical" evidence="1">
    <location>
        <begin position="27"/>
        <end position="48"/>
    </location>
</feature>
<dbReference type="GO" id="GO:0009253">
    <property type="term" value="P:peptidoglycan catabolic process"/>
    <property type="evidence" value="ECO:0007669"/>
    <property type="project" value="TreeGrafter"/>
</dbReference>
<organism evidence="3 4">
    <name type="scientific">Pseudonocardia bannensis</name>
    <dbReference type="NCBI Taxonomy" id="630973"/>
    <lineage>
        <taxon>Bacteria</taxon>
        <taxon>Bacillati</taxon>
        <taxon>Actinomycetota</taxon>
        <taxon>Actinomycetes</taxon>
        <taxon>Pseudonocardiales</taxon>
        <taxon>Pseudonocardiaceae</taxon>
        <taxon>Pseudonocardia</taxon>
    </lineage>
</organism>
<evidence type="ECO:0000313" key="3">
    <source>
        <dbReference type="EMBL" id="NMH90481.1"/>
    </source>
</evidence>
<dbReference type="Pfam" id="PF13406">
    <property type="entry name" value="SLT_2"/>
    <property type="match status" value="1"/>
</dbReference>
<comment type="caution">
    <text evidence="3">The sequence shown here is derived from an EMBL/GenBank/DDBJ whole genome shotgun (WGS) entry which is preliminary data.</text>
</comment>
<keyword evidence="4" id="KW-1185">Reference proteome</keyword>
<dbReference type="AlphaFoldDB" id="A0A848DD01"/>
<dbReference type="InterPro" id="IPR031304">
    <property type="entry name" value="SLT_2"/>
</dbReference>
<dbReference type="CDD" id="cd13399">
    <property type="entry name" value="Slt35-like"/>
    <property type="match status" value="1"/>
</dbReference>
<evidence type="ECO:0000256" key="1">
    <source>
        <dbReference type="SAM" id="Phobius"/>
    </source>
</evidence>
<dbReference type="InterPro" id="IPR023346">
    <property type="entry name" value="Lysozyme-like_dom_sf"/>
</dbReference>